<evidence type="ECO:0000256" key="3">
    <source>
        <dbReference type="ARBA" id="ARBA00023235"/>
    </source>
</evidence>
<comment type="similarity">
    <text evidence="1 4 7">Belongs to the tRNA pseudouridine synthase TruA family.</text>
</comment>
<comment type="catalytic activity">
    <reaction evidence="4 7">
        <text>uridine(38/39/40) in tRNA = pseudouridine(38/39/40) in tRNA</text>
        <dbReference type="Rhea" id="RHEA:22376"/>
        <dbReference type="Rhea" id="RHEA-COMP:10085"/>
        <dbReference type="Rhea" id="RHEA-COMP:10087"/>
        <dbReference type="ChEBI" id="CHEBI:65314"/>
        <dbReference type="ChEBI" id="CHEBI:65315"/>
        <dbReference type="EC" id="5.4.99.12"/>
    </reaction>
</comment>
<dbReference type="Proteomes" id="UP000231019">
    <property type="component" value="Unassembled WGS sequence"/>
</dbReference>
<dbReference type="GO" id="GO:0160147">
    <property type="term" value="F:tRNA pseudouridine(38-40) synthase activity"/>
    <property type="evidence" value="ECO:0007669"/>
    <property type="project" value="UniProtKB-EC"/>
</dbReference>
<dbReference type="AlphaFoldDB" id="A0A2M7G2F7"/>
<evidence type="ECO:0000256" key="4">
    <source>
        <dbReference type="HAMAP-Rule" id="MF_00171"/>
    </source>
</evidence>
<dbReference type="HAMAP" id="MF_00171">
    <property type="entry name" value="TruA"/>
    <property type="match status" value="1"/>
</dbReference>
<evidence type="ECO:0000313" key="9">
    <source>
        <dbReference type="EMBL" id="PIW15997.1"/>
    </source>
</evidence>
<keyword evidence="2 4" id="KW-0819">tRNA processing</keyword>
<reference evidence="9 10" key="1">
    <citation type="submission" date="2017-09" db="EMBL/GenBank/DDBJ databases">
        <title>Depth-based differentiation of microbial function through sediment-hosted aquifers and enrichment of novel symbionts in the deep terrestrial subsurface.</title>
        <authorList>
            <person name="Probst A.J."/>
            <person name="Ladd B."/>
            <person name="Jarett J.K."/>
            <person name="Geller-Mcgrath D.E."/>
            <person name="Sieber C.M."/>
            <person name="Emerson J.B."/>
            <person name="Anantharaman K."/>
            <person name="Thomas B.C."/>
            <person name="Malmstrom R."/>
            <person name="Stieglmeier M."/>
            <person name="Klingl A."/>
            <person name="Woyke T."/>
            <person name="Ryan C.M."/>
            <person name="Banfield J.F."/>
        </authorList>
    </citation>
    <scope>NUCLEOTIDE SEQUENCE [LARGE SCALE GENOMIC DNA]</scope>
    <source>
        <strain evidence="9">CG17_big_fil_post_rev_8_21_14_2_50_48_46</strain>
    </source>
</reference>
<evidence type="ECO:0000256" key="2">
    <source>
        <dbReference type="ARBA" id="ARBA00022694"/>
    </source>
</evidence>
<dbReference type="GO" id="GO:0003723">
    <property type="term" value="F:RNA binding"/>
    <property type="evidence" value="ECO:0007669"/>
    <property type="project" value="InterPro"/>
</dbReference>
<gene>
    <name evidence="4" type="primary">truA</name>
    <name evidence="9" type="ORF">COW36_14890</name>
</gene>
<dbReference type="EC" id="5.4.99.12" evidence="4"/>
<organism evidence="9 10">
    <name type="scientific">bacterium (Candidatus Blackallbacteria) CG17_big_fil_post_rev_8_21_14_2_50_48_46</name>
    <dbReference type="NCBI Taxonomy" id="2014261"/>
    <lineage>
        <taxon>Bacteria</taxon>
        <taxon>Candidatus Blackallbacteria</taxon>
    </lineage>
</organism>
<comment type="function">
    <text evidence="4">Formation of pseudouridine at positions 38, 39 and 40 in the anticodon stem and loop of transfer RNAs.</text>
</comment>
<dbReference type="GO" id="GO:0031119">
    <property type="term" value="P:tRNA pseudouridine synthesis"/>
    <property type="evidence" value="ECO:0007669"/>
    <property type="project" value="UniProtKB-UniRule"/>
</dbReference>
<comment type="subunit">
    <text evidence="4">Homodimer.</text>
</comment>
<evidence type="ECO:0000313" key="10">
    <source>
        <dbReference type="Proteomes" id="UP000231019"/>
    </source>
</evidence>
<protein>
    <recommendedName>
        <fullName evidence="4">tRNA pseudouridine synthase A</fullName>
        <ecNumber evidence="4">5.4.99.12</ecNumber>
    </recommendedName>
    <alternativeName>
        <fullName evidence="4">tRNA pseudouridine(38-40) synthase</fullName>
    </alternativeName>
    <alternativeName>
        <fullName evidence="4">tRNA pseudouridylate synthase I</fullName>
    </alternativeName>
    <alternativeName>
        <fullName evidence="4">tRNA-uridine isomerase I</fullName>
    </alternativeName>
</protein>
<dbReference type="PIRSF" id="PIRSF001430">
    <property type="entry name" value="tRNA_psdUrid_synth"/>
    <property type="match status" value="1"/>
</dbReference>
<dbReference type="PANTHER" id="PTHR11142">
    <property type="entry name" value="PSEUDOURIDYLATE SYNTHASE"/>
    <property type="match status" value="1"/>
</dbReference>
<evidence type="ECO:0000256" key="7">
    <source>
        <dbReference type="RuleBase" id="RU003792"/>
    </source>
</evidence>
<dbReference type="NCBIfam" id="TIGR00071">
    <property type="entry name" value="hisT_truA"/>
    <property type="match status" value="1"/>
</dbReference>
<keyword evidence="3 4" id="KW-0413">Isomerase</keyword>
<dbReference type="CDD" id="cd02570">
    <property type="entry name" value="PseudoU_synth_EcTruA"/>
    <property type="match status" value="1"/>
</dbReference>
<dbReference type="InterPro" id="IPR001406">
    <property type="entry name" value="PsdUridine_synth_TruA"/>
</dbReference>
<evidence type="ECO:0000256" key="1">
    <source>
        <dbReference type="ARBA" id="ARBA00009375"/>
    </source>
</evidence>
<dbReference type="SUPFAM" id="SSF55120">
    <property type="entry name" value="Pseudouridine synthase"/>
    <property type="match status" value="1"/>
</dbReference>
<accession>A0A2M7G2F7</accession>
<evidence type="ECO:0000256" key="6">
    <source>
        <dbReference type="PIRSR" id="PIRSR001430-2"/>
    </source>
</evidence>
<feature type="domain" description="Pseudouridine synthase I TruA alpha/beta" evidence="8">
    <location>
        <begin position="10"/>
        <end position="104"/>
    </location>
</feature>
<dbReference type="Pfam" id="PF01416">
    <property type="entry name" value="PseudoU_synth_1"/>
    <property type="match status" value="2"/>
</dbReference>
<feature type="active site" description="Nucleophile" evidence="4 5">
    <location>
        <position position="53"/>
    </location>
</feature>
<dbReference type="EMBL" id="PFFQ01000041">
    <property type="protein sequence ID" value="PIW15997.1"/>
    <property type="molecule type" value="Genomic_DNA"/>
</dbReference>
<evidence type="ECO:0000256" key="5">
    <source>
        <dbReference type="PIRSR" id="PIRSR001430-1"/>
    </source>
</evidence>
<dbReference type="FunFam" id="3.30.70.580:FF:000001">
    <property type="entry name" value="tRNA pseudouridine synthase A"/>
    <property type="match status" value="1"/>
</dbReference>
<dbReference type="InterPro" id="IPR020103">
    <property type="entry name" value="PsdUridine_synth_cat_dom_sf"/>
</dbReference>
<dbReference type="Gene3D" id="3.30.70.660">
    <property type="entry name" value="Pseudouridine synthase I, catalytic domain, C-terminal subdomain"/>
    <property type="match status" value="1"/>
</dbReference>
<sequence length="268" mass="30820">MNQKIGLHLAYDGRKFQGYQIQPAQRTVQSELEKALQIVLGHPCPTLCAGRTDAGVHARAQFIHLETDTNFPVSRLAPALRPHLPDDLLVLQAFALPENFHARFSALTRRYRYFIKPQSKPDPFSFRYCWHYPYPVDLQRLIPLWKSLKGNYDFSAFCKSGSYRTQFEIEILEAKVTALDSGLIYLEIEAQSFLYNMVRTLVGTVLDIVRGRFPEDHLTQLLQAPERAKTGQTAPPQGLFLWNVNYPQEFELDLQDSAQKNLGLEFLY</sequence>
<feature type="domain" description="Pseudouridine synthase I TruA alpha/beta" evidence="8">
    <location>
        <begin position="146"/>
        <end position="247"/>
    </location>
</feature>
<proteinExistence type="inferred from homology"/>
<comment type="caution">
    <text evidence="4">Lacks conserved residue(s) required for the propagation of feature annotation.</text>
</comment>
<feature type="binding site" evidence="4 6">
    <location>
        <position position="111"/>
    </location>
    <ligand>
        <name>substrate</name>
    </ligand>
</feature>
<name>A0A2M7G2F7_9BACT</name>
<dbReference type="InterPro" id="IPR020094">
    <property type="entry name" value="TruA/RsuA/RluB/E/F_N"/>
</dbReference>
<dbReference type="InterPro" id="IPR020097">
    <property type="entry name" value="PsdUridine_synth_TruA_a/b_dom"/>
</dbReference>
<dbReference type="PANTHER" id="PTHR11142:SF0">
    <property type="entry name" value="TRNA PSEUDOURIDINE SYNTHASE-LIKE 1"/>
    <property type="match status" value="1"/>
</dbReference>
<comment type="caution">
    <text evidence="9">The sequence shown here is derived from an EMBL/GenBank/DDBJ whole genome shotgun (WGS) entry which is preliminary data.</text>
</comment>
<dbReference type="Gene3D" id="3.30.70.580">
    <property type="entry name" value="Pseudouridine synthase I, catalytic domain, N-terminal subdomain"/>
    <property type="match status" value="1"/>
</dbReference>
<evidence type="ECO:0000259" key="8">
    <source>
        <dbReference type="Pfam" id="PF01416"/>
    </source>
</evidence>
<dbReference type="InterPro" id="IPR020095">
    <property type="entry name" value="PsdUridine_synth_TruA_C"/>
</dbReference>